<dbReference type="Proteomes" id="UP000078542">
    <property type="component" value="Unassembled WGS sequence"/>
</dbReference>
<evidence type="ECO:0000256" key="17">
    <source>
        <dbReference type="ARBA" id="ARBA00049924"/>
    </source>
</evidence>
<evidence type="ECO:0000256" key="4">
    <source>
        <dbReference type="ARBA" id="ARBA00013232"/>
    </source>
</evidence>
<dbReference type="InterPro" id="IPR004299">
    <property type="entry name" value="MBOAT_fam"/>
</dbReference>
<evidence type="ECO:0000256" key="18">
    <source>
        <dbReference type="PIRSR" id="PIRSR000439-1"/>
    </source>
</evidence>
<dbReference type="PANTHER" id="PTHR10408">
    <property type="entry name" value="STEROL O-ACYLTRANSFERASE"/>
    <property type="match status" value="1"/>
</dbReference>
<keyword evidence="8" id="KW-0256">Endoplasmic reticulum</keyword>
<dbReference type="PIRSF" id="PIRSF500230">
    <property type="entry name" value="Sterol_acyltranf_ACAT"/>
    <property type="match status" value="1"/>
</dbReference>
<evidence type="ECO:0000313" key="21">
    <source>
        <dbReference type="Proteomes" id="UP000078542"/>
    </source>
</evidence>
<evidence type="ECO:0000256" key="3">
    <source>
        <dbReference type="ARBA" id="ARBA00009010"/>
    </source>
</evidence>
<evidence type="ECO:0000256" key="8">
    <source>
        <dbReference type="ARBA" id="ARBA00022824"/>
    </source>
</evidence>
<evidence type="ECO:0000256" key="16">
    <source>
        <dbReference type="ARBA" id="ARBA00048102"/>
    </source>
</evidence>
<keyword evidence="5" id="KW-0153">Cholesterol metabolism</keyword>
<dbReference type="InterPro" id="IPR030687">
    <property type="entry name" value="Sterol_acyltranf_meta"/>
</dbReference>
<feature type="transmembrane region" description="Helical" evidence="19">
    <location>
        <begin position="821"/>
        <end position="840"/>
    </location>
</feature>
<accession>A0A151IEB2</accession>
<evidence type="ECO:0000256" key="6">
    <source>
        <dbReference type="ARBA" id="ARBA00022679"/>
    </source>
</evidence>
<keyword evidence="11 19" id="KW-0472">Membrane</keyword>
<dbReference type="InterPro" id="IPR014371">
    <property type="entry name" value="Oat_ACAT_DAG_ARE"/>
</dbReference>
<feature type="transmembrane region" description="Helical" evidence="19">
    <location>
        <begin position="681"/>
        <end position="703"/>
    </location>
</feature>
<feature type="transmembrane region" description="Helical" evidence="19">
    <location>
        <begin position="157"/>
        <end position="176"/>
    </location>
</feature>
<keyword evidence="6 20" id="KW-0808">Transferase</keyword>
<feature type="transmembrane region" description="Helical" evidence="19">
    <location>
        <begin position="297"/>
        <end position="316"/>
    </location>
</feature>
<evidence type="ECO:0000256" key="14">
    <source>
        <dbReference type="ARBA" id="ARBA00023315"/>
    </source>
</evidence>
<evidence type="ECO:0000256" key="15">
    <source>
        <dbReference type="ARBA" id="ARBA00047739"/>
    </source>
</evidence>
<comment type="subcellular location">
    <subcellularLocation>
        <location evidence="2">Endoplasmic reticulum membrane</location>
        <topology evidence="2">Multi-pass membrane protein</topology>
    </subcellularLocation>
</comment>
<dbReference type="Pfam" id="PF03062">
    <property type="entry name" value="MBOAT"/>
    <property type="match status" value="2"/>
</dbReference>
<organism evidence="20 21">
    <name type="scientific">Cyphomyrmex costatus</name>
    <dbReference type="NCBI Taxonomy" id="456900"/>
    <lineage>
        <taxon>Eukaryota</taxon>
        <taxon>Metazoa</taxon>
        <taxon>Ecdysozoa</taxon>
        <taxon>Arthropoda</taxon>
        <taxon>Hexapoda</taxon>
        <taxon>Insecta</taxon>
        <taxon>Pterygota</taxon>
        <taxon>Neoptera</taxon>
        <taxon>Endopterygota</taxon>
        <taxon>Hymenoptera</taxon>
        <taxon>Apocrita</taxon>
        <taxon>Aculeata</taxon>
        <taxon>Formicoidea</taxon>
        <taxon>Formicidae</taxon>
        <taxon>Myrmicinae</taxon>
        <taxon>Cyphomyrmex</taxon>
    </lineage>
</organism>
<name>A0A151IEB2_9HYME</name>
<comment type="catalytic activity">
    <reaction evidence="15">
        <text>cholesterol + (9Z)-octadecenoyl-CoA = cholesteryl (9Z-octadecenoate) + CoA</text>
        <dbReference type="Rhea" id="RHEA:41436"/>
        <dbReference type="ChEBI" id="CHEBI:16113"/>
        <dbReference type="ChEBI" id="CHEBI:46898"/>
        <dbReference type="ChEBI" id="CHEBI:57287"/>
        <dbReference type="ChEBI" id="CHEBI:57387"/>
    </reaction>
    <physiologicalReaction direction="left-to-right" evidence="15">
        <dbReference type="Rhea" id="RHEA:41437"/>
    </physiologicalReaction>
</comment>
<dbReference type="AlphaFoldDB" id="A0A151IEB2"/>
<dbReference type="GO" id="GO:0042632">
    <property type="term" value="P:cholesterol homeostasis"/>
    <property type="evidence" value="ECO:0007669"/>
    <property type="project" value="InterPro"/>
</dbReference>
<protein>
    <recommendedName>
        <fullName evidence="4">sterol O-acyltransferase</fullName>
        <ecNumber evidence="4">2.3.1.26</ecNumber>
    </recommendedName>
</protein>
<dbReference type="GO" id="GO:0005789">
    <property type="term" value="C:endoplasmic reticulum membrane"/>
    <property type="evidence" value="ECO:0007669"/>
    <property type="project" value="UniProtKB-SubCell"/>
</dbReference>
<keyword evidence="21" id="KW-1185">Reference proteome</keyword>
<dbReference type="EMBL" id="KQ977890">
    <property type="protein sequence ID" value="KYM99004.1"/>
    <property type="molecule type" value="Genomic_DNA"/>
</dbReference>
<feature type="transmembrane region" description="Helical" evidence="19">
    <location>
        <begin position="445"/>
        <end position="464"/>
    </location>
</feature>
<feature type="transmembrane region" description="Helical" evidence="19">
    <location>
        <begin position="968"/>
        <end position="986"/>
    </location>
</feature>
<keyword evidence="10" id="KW-0443">Lipid metabolism</keyword>
<keyword evidence="13" id="KW-0753">Steroid metabolism</keyword>
<evidence type="ECO:0000256" key="12">
    <source>
        <dbReference type="ARBA" id="ARBA00023166"/>
    </source>
</evidence>
<evidence type="ECO:0000256" key="19">
    <source>
        <dbReference type="SAM" id="Phobius"/>
    </source>
</evidence>
<comment type="catalytic activity">
    <reaction evidence="16">
        <text>an acyl-CoA + cholesterol = a cholesterol ester + CoA</text>
        <dbReference type="Rhea" id="RHEA:17729"/>
        <dbReference type="ChEBI" id="CHEBI:16113"/>
        <dbReference type="ChEBI" id="CHEBI:17002"/>
        <dbReference type="ChEBI" id="CHEBI:57287"/>
        <dbReference type="ChEBI" id="CHEBI:58342"/>
    </reaction>
    <physiologicalReaction direction="left-to-right" evidence="16">
        <dbReference type="Rhea" id="RHEA:17730"/>
    </physiologicalReaction>
</comment>
<feature type="transmembrane region" description="Helical" evidence="19">
    <location>
        <begin position="469"/>
        <end position="487"/>
    </location>
</feature>
<gene>
    <name evidence="20" type="ORF">ALC62_10303</name>
</gene>
<keyword evidence="14 20" id="KW-0012">Acyltransferase</keyword>
<reference evidence="20 21" key="1">
    <citation type="submission" date="2016-03" db="EMBL/GenBank/DDBJ databases">
        <title>Cyphomyrmex costatus WGS genome.</title>
        <authorList>
            <person name="Nygaard S."/>
            <person name="Hu H."/>
            <person name="Boomsma J."/>
            <person name="Zhang G."/>
        </authorList>
    </citation>
    <scope>NUCLEOTIDE SEQUENCE [LARGE SCALE GENOMIC DNA]</scope>
    <source>
        <strain evidence="20">MS0001</strain>
        <tissue evidence="20">Whole body</tissue>
    </source>
</reference>
<feature type="transmembrane region" description="Helical" evidence="19">
    <location>
        <begin position="723"/>
        <end position="754"/>
    </location>
</feature>
<dbReference type="GO" id="GO:0034736">
    <property type="term" value="F:cholesterol O-acyltransferase activity"/>
    <property type="evidence" value="ECO:0007669"/>
    <property type="project" value="InterPro"/>
</dbReference>
<evidence type="ECO:0000256" key="10">
    <source>
        <dbReference type="ARBA" id="ARBA00023098"/>
    </source>
</evidence>
<feature type="transmembrane region" description="Helical" evidence="19">
    <location>
        <begin position="637"/>
        <end position="660"/>
    </location>
</feature>
<feature type="transmembrane region" description="Helical" evidence="19">
    <location>
        <begin position="993"/>
        <end position="1016"/>
    </location>
</feature>
<comment type="similarity">
    <text evidence="3">Belongs to the membrane-bound acyltransferase family. Sterol o-acyltransferase subfamily.</text>
</comment>
<evidence type="ECO:0000256" key="11">
    <source>
        <dbReference type="ARBA" id="ARBA00023136"/>
    </source>
</evidence>
<feature type="active site" evidence="18">
    <location>
        <position position="435"/>
    </location>
</feature>
<comment type="catalytic activity">
    <reaction evidence="17">
        <text>a sterol + a long-chain fatty acyl-CoA = a long-chain 3-hydroxysterol ester + CoA</text>
        <dbReference type="Rhea" id="RHEA:59816"/>
        <dbReference type="ChEBI" id="CHEBI:15889"/>
        <dbReference type="ChEBI" id="CHEBI:57287"/>
        <dbReference type="ChEBI" id="CHEBI:83139"/>
        <dbReference type="ChEBI" id="CHEBI:232093"/>
        <dbReference type="EC" id="2.3.1.26"/>
    </reaction>
    <physiologicalReaction direction="left-to-right" evidence="17">
        <dbReference type="Rhea" id="RHEA:59817"/>
    </physiologicalReaction>
</comment>
<dbReference type="EC" id="2.3.1.26" evidence="4"/>
<evidence type="ECO:0000256" key="13">
    <source>
        <dbReference type="ARBA" id="ARBA00023221"/>
    </source>
</evidence>
<dbReference type="GO" id="GO:0008203">
    <property type="term" value="P:cholesterol metabolic process"/>
    <property type="evidence" value="ECO:0007669"/>
    <property type="project" value="UniProtKB-KW"/>
</dbReference>
<evidence type="ECO:0000256" key="7">
    <source>
        <dbReference type="ARBA" id="ARBA00022692"/>
    </source>
</evidence>
<feature type="transmembrane region" description="Helical" evidence="19">
    <location>
        <begin position="944"/>
        <end position="962"/>
    </location>
</feature>
<feature type="transmembrane region" description="Helical" evidence="19">
    <location>
        <begin position="196"/>
        <end position="214"/>
    </location>
</feature>
<keyword evidence="9 19" id="KW-1133">Transmembrane helix</keyword>
<comment type="catalytic activity">
    <reaction evidence="1">
        <text>(5Z,8Z,11Z,14Z)-eicosatetraenoyl-CoA + cholesterol = cholesteryl (5Z,8Z,11Z,14Z)-eicosatetraenoate + CoA</text>
        <dbReference type="Rhea" id="RHEA:42816"/>
        <dbReference type="ChEBI" id="CHEBI:16113"/>
        <dbReference type="ChEBI" id="CHEBI:57287"/>
        <dbReference type="ChEBI" id="CHEBI:57368"/>
        <dbReference type="ChEBI" id="CHEBI:82751"/>
    </reaction>
    <physiologicalReaction direction="left-to-right" evidence="1">
        <dbReference type="Rhea" id="RHEA:42817"/>
    </physiologicalReaction>
</comment>
<keyword evidence="7 19" id="KW-0812">Transmembrane</keyword>
<sequence>MRQSIYVFLFLADNKNAFTDVLCETTADVLRNRIQKIREDVLEYVNNHINDMMSEILRKMQMPLAKNGEFLYTVDKYRDKRKSSNKDALPDKVFVERNSLFTDLLKISHIRAIYNLFLMTFIILLINTVAFDIMETGTIRLGSNTLWVSFAKFPTCIYIWSFMQASTISVYVVFTLWAHQRLRFLPKSSIQKLWDYSWLSMIILYQILFIIFPIKAMLEANLSIGCNMIIIFEQIRMLMKSHAFVRSAAPRFLSYKPHTETPRPNGPRFTQYLYFLFAPTLVYRDEYPRTKRIRWKVVIQNFIEVGLAILYLVFVLERFVIPVYHVFGTQHLERKWFVTSAIESSIPGFLYFITGQYLLLHSWLNAWAEMLQFADRLFYKDWWNSTNYYTFYRTWNLVVHDWLYTYIYKDMYEILVPNNRLLSAATVFLISAIFHEYILAFGLGFFYPMLFIFFSAIGFPMFFIKVNSVVMWFSWSMGNGLLFYLYAMEFYARHNCPPHPNYYVDLFISRSWNYHLYLDMSPVIETIDLSEKNKNAATNENAFTDLYEATADVLRKKIQEIRHDVLGYLNHCINDMMSDVLQKITISLVKNGEFLYRTNKYRDKRLSSKKDALSNKEFIERNSLLTDLFKISHIRTVYNLFMMSFILFLLNTIACDIIEFGTIRVGTNTLRNGFAKFTSCIFIWLFMQASTLGVYAAFILWAYRRFRFLPKSSIRKLWDYSWLAIFILYQILFIIFSLKAMLSMNLFICCRMIIIMEQIRMVMKSYAFVRSAAPRFLSYKPHSETPPPSRPKFSQYLYFLFAPTLVYRNEYPRTKRVRWMVVIRNFIEFGLSIFYLTFILENQVMPIYRVFGTQYLDWRWFVKNTIKLNIPGIISLMTINYLLLHTWMNAWAEMLQFADRMFYKDWWNSTTYHVFFRTWNVIVHDWLYMYIYKDLYEIVLSHRMLSATAVFFTSAVVHEYILAFAFGFFYPVVFTLFSTVGFPMFFVRKTSNLLMWITLSLGTGIIFSLLTIEVYARQNCPPHPDYFLDLFIPRSWSCQEKFNV</sequence>
<evidence type="ECO:0000256" key="1">
    <source>
        <dbReference type="ARBA" id="ARBA00000230"/>
    </source>
</evidence>
<keyword evidence="12" id="KW-1207">Sterol metabolism</keyword>
<feature type="transmembrane region" description="Helical" evidence="19">
    <location>
        <begin position="112"/>
        <end position="131"/>
    </location>
</feature>
<evidence type="ECO:0000256" key="5">
    <source>
        <dbReference type="ARBA" id="ARBA00022548"/>
    </source>
</evidence>
<dbReference type="PIRSF" id="PIRSF000439">
    <property type="entry name" value="Oat_ACAT_DAG_ARE"/>
    <property type="match status" value="1"/>
</dbReference>
<evidence type="ECO:0000256" key="9">
    <source>
        <dbReference type="ARBA" id="ARBA00022989"/>
    </source>
</evidence>
<feature type="transmembrane region" description="Helical" evidence="19">
    <location>
        <begin position="336"/>
        <end position="360"/>
    </location>
</feature>
<dbReference type="STRING" id="456900.A0A151IEB2"/>
<proteinExistence type="inferred from homology"/>
<dbReference type="PANTHER" id="PTHR10408:SF8">
    <property type="entry name" value="O-ACYLTRANSFERASE"/>
    <property type="match status" value="1"/>
</dbReference>
<evidence type="ECO:0000256" key="2">
    <source>
        <dbReference type="ARBA" id="ARBA00004477"/>
    </source>
</evidence>
<feature type="transmembrane region" description="Helical" evidence="19">
    <location>
        <begin position="874"/>
        <end position="892"/>
    </location>
</feature>
<evidence type="ECO:0000313" key="20">
    <source>
        <dbReference type="EMBL" id="KYM99004.1"/>
    </source>
</evidence>